<organism evidence="1 2">
    <name type="scientific">Yoonia rhodophyticola</name>
    <dbReference type="NCBI Taxonomy" id="3137370"/>
    <lineage>
        <taxon>Bacteria</taxon>
        <taxon>Pseudomonadati</taxon>
        <taxon>Pseudomonadota</taxon>
        <taxon>Alphaproteobacteria</taxon>
        <taxon>Rhodobacterales</taxon>
        <taxon>Paracoccaceae</taxon>
        <taxon>Yoonia</taxon>
    </lineage>
</organism>
<gene>
    <name evidence="1" type="ORF">AABB31_05330</name>
</gene>
<dbReference type="Proteomes" id="UP001470809">
    <property type="component" value="Chromosome"/>
</dbReference>
<sequence length="62" mass="6498">MTRITNVEVQVFDVPLAEVLTDAKHGDHTHFELITATITLANGAVGTGYTYTGGKGAGPSRP</sequence>
<accession>A0AAN0NJL4</accession>
<proteinExistence type="predicted"/>
<keyword evidence="2" id="KW-1185">Reference proteome</keyword>
<evidence type="ECO:0000313" key="1">
    <source>
        <dbReference type="EMBL" id="WZU68341.1"/>
    </source>
</evidence>
<protein>
    <submittedName>
        <fullName evidence="1">Uncharacterized protein</fullName>
    </submittedName>
</protein>
<dbReference type="EMBL" id="CP151767">
    <property type="protein sequence ID" value="WZU68341.1"/>
    <property type="molecule type" value="Genomic_DNA"/>
</dbReference>
<name>A0AAN0NJL4_9RHOB</name>
<reference evidence="2" key="2">
    <citation type="submission" date="2024-08" db="EMBL/GenBank/DDBJ databases">
        <title>Phylogenomic analyses of a clade within the roseobacter group suggest taxonomic reassignments of species of the genera Aestuariivita, Citreicella, Loktanella, Nautella, Pelagibaca, Ruegeria, Thalassobius, Thiobacimonas and Tropicibacter, and the proposal o.</title>
        <authorList>
            <person name="Jeon C.O."/>
        </authorList>
    </citation>
    <scope>NUCLEOTIDE SEQUENCE [LARGE SCALE GENOMIC DNA]</scope>
    <source>
        <strain evidence="2">SS1-5</strain>
    </source>
</reference>
<evidence type="ECO:0000313" key="2">
    <source>
        <dbReference type="Proteomes" id="UP001470809"/>
    </source>
</evidence>
<reference evidence="1 2" key="1">
    <citation type="submission" date="2024-04" db="EMBL/GenBank/DDBJ databases">
        <title>Phylogenomic analyses of a clade within the roseobacter group suggest taxonomic reassignments of species of the genera Aestuariivita, Citreicella, Loktanella, Nautella, Pelagibaca, Ruegeria, Thalassobius, Thiobacimonas and Tropicibacter, and the proposal o.</title>
        <authorList>
            <person name="Jeon C.O."/>
        </authorList>
    </citation>
    <scope>NUCLEOTIDE SEQUENCE [LARGE SCALE GENOMIC DNA]</scope>
    <source>
        <strain evidence="1 2">SS1-5</strain>
    </source>
</reference>
<dbReference type="InterPro" id="IPR029017">
    <property type="entry name" value="Enolase-like_N"/>
</dbReference>
<dbReference type="Gene3D" id="3.30.390.10">
    <property type="entry name" value="Enolase-like, N-terminal domain"/>
    <property type="match status" value="1"/>
</dbReference>
<dbReference type="SUPFAM" id="SSF54826">
    <property type="entry name" value="Enolase N-terminal domain-like"/>
    <property type="match status" value="1"/>
</dbReference>
<dbReference type="AlphaFoldDB" id="A0AAN0NJL4"/>